<dbReference type="RefSeq" id="WP_274141758.1">
    <property type="nucleotide sequence ID" value="NZ_JAJUBB010000005.1"/>
</dbReference>
<proteinExistence type="inferred from homology"/>
<dbReference type="SMART" id="SM01266">
    <property type="entry name" value="Mac"/>
    <property type="match status" value="1"/>
</dbReference>
<dbReference type="EMBL" id="JAJUBB010000005">
    <property type="protein sequence ID" value="MDD1781351.1"/>
    <property type="molecule type" value="Genomic_DNA"/>
</dbReference>
<organism evidence="6 7">
    <name type="scientific">Enterovibrio qingdaonensis</name>
    <dbReference type="NCBI Taxonomy" id="2899818"/>
    <lineage>
        <taxon>Bacteria</taxon>
        <taxon>Pseudomonadati</taxon>
        <taxon>Pseudomonadota</taxon>
        <taxon>Gammaproteobacteria</taxon>
        <taxon>Vibrionales</taxon>
        <taxon>Vibrionaceae</taxon>
        <taxon>Enterovibrio</taxon>
    </lineage>
</organism>
<evidence type="ECO:0000256" key="4">
    <source>
        <dbReference type="ARBA" id="ARBA00023315"/>
    </source>
</evidence>
<dbReference type="PROSITE" id="PS00101">
    <property type="entry name" value="HEXAPEP_TRANSFERASES"/>
    <property type="match status" value="1"/>
</dbReference>
<evidence type="ECO:0000259" key="5">
    <source>
        <dbReference type="SMART" id="SM01266"/>
    </source>
</evidence>
<dbReference type="PANTHER" id="PTHR23416">
    <property type="entry name" value="SIALIC ACID SYNTHASE-RELATED"/>
    <property type="match status" value="1"/>
</dbReference>
<feature type="domain" description="Maltose/galactoside acetyltransferase" evidence="5">
    <location>
        <begin position="5"/>
        <end position="58"/>
    </location>
</feature>
<dbReference type="PANTHER" id="PTHR23416:SF23">
    <property type="entry name" value="ACETYLTRANSFERASE C18B11.09C-RELATED"/>
    <property type="match status" value="1"/>
</dbReference>
<dbReference type="InterPro" id="IPR001451">
    <property type="entry name" value="Hexapep"/>
</dbReference>
<name>A0ABT5QM27_9GAMM</name>
<dbReference type="Proteomes" id="UP001149821">
    <property type="component" value="Unassembled WGS sequence"/>
</dbReference>
<evidence type="ECO:0000256" key="3">
    <source>
        <dbReference type="ARBA" id="ARBA00022737"/>
    </source>
</evidence>
<keyword evidence="2" id="KW-0808">Transferase</keyword>
<comment type="caution">
    <text evidence="6">The sequence shown here is derived from an EMBL/GenBank/DDBJ whole genome shotgun (WGS) entry which is preliminary data.</text>
</comment>
<comment type="similarity">
    <text evidence="1">Belongs to the transferase hexapeptide repeat family.</text>
</comment>
<dbReference type="InterPro" id="IPR018357">
    <property type="entry name" value="Hexapep_transf_CS"/>
</dbReference>
<sequence length="199" mass="21831">MITEKQKMLSGELYRASDAELVADKIHCREAMRRFNQSLPDSPEWTQAKLDLLPNAHESVYIEPPFYCDYGIHTYIGESVFMNFNCTILDVAPVTIGDRVMMASNVQLLTATHPLDVQRRVRELVEYGLPITIGNNVWLGGGVIVLPGVTIGENSVIGAGSVVTKDVPANVIAVGNPAKILRALTEEEREDRGPLGQGL</sequence>
<gene>
    <name evidence="6" type="ORF">LRP49_09060</name>
</gene>
<keyword evidence="4" id="KW-0012">Acyltransferase</keyword>
<evidence type="ECO:0000313" key="7">
    <source>
        <dbReference type="Proteomes" id="UP001149821"/>
    </source>
</evidence>
<dbReference type="Pfam" id="PF00132">
    <property type="entry name" value="Hexapep"/>
    <property type="match status" value="1"/>
</dbReference>
<evidence type="ECO:0000313" key="6">
    <source>
        <dbReference type="EMBL" id="MDD1781351.1"/>
    </source>
</evidence>
<dbReference type="Gene3D" id="2.160.10.10">
    <property type="entry name" value="Hexapeptide repeat proteins"/>
    <property type="match status" value="1"/>
</dbReference>
<dbReference type="CDD" id="cd03357">
    <property type="entry name" value="LbH_MAT_GAT"/>
    <property type="match status" value="1"/>
</dbReference>
<keyword evidence="7" id="KW-1185">Reference proteome</keyword>
<reference evidence="6" key="1">
    <citation type="submission" date="2021-12" db="EMBL/GenBank/DDBJ databases">
        <title>Enterovibrio ZSDZ35 sp. nov. and Enterovibrio ZSDZ42 sp. nov., isolated from coastal seawater in Qingdao.</title>
        <authorList>
            <person name="Zhang P."/>
        </authorList>
    </citation>
    <scope>NUCLEOTIDE SEQUENCE</scope>
    <source>
        <strain evidence="6">ZSDZ35</strain>
    </source>
</reference>
<evidence type="ECO:0000256" key="1">
    <source>
        <dbReference type="ARBA" id="ARBA00007274"/>
    </source>
</evidence>
<dbReference type="InterPro" id="IPR011004">
    <property type="entry name" value="Trimer_LpxA-like_sf"/>
</dbReference>
<evidence type="ECO:0000256" key="2">
    <source>
        <dbReference type="ARBA" id="ARBA00022679"/>
    </source>
</evidence>
<accession>A0ABT5QM27</accession>
<dbReference type="InterPro" id="IPR051159">
    <property type="entry name" value="Hexapeptide_acetyltransf"/>
</dbReference>
<protein>
    <submittedName>
        <fullName evidence="6">Sugar O-acetyltransferase</fullName>
    </submittedName>
</protein>
<dbReference type="SUPFAM" id="SSF51161">
    <property type="entry name" value="Trimeric LpxA-like enzymes"/>
    <property type="match status" value="1"/>
</dbReference>
<dbReference type="Pfam" id="PF12464">
    <property type="entry name" value="Mac"/>
    <property type="match status" value="1"/>
</dbReference>
<keyword evidence="3" id="KW-0677">Repeat</keyword>
<dbReference type="InterPro" id="IPR024688">
    <property type="entry name" value="Mac_dom"/>
</dbReference>